<keyword evidence="4" id="KW-1185">Reference proteome</keyword>
<name>A0ABY7A8E2_9FIRM</name>
<protein>
    <submittedName>
        <fullName evidence="3">Uncharacterized protein</fullName>
    </submittedName>
</protein>
<feature type="signal peptide" evidence="2">
    <location>
        <begin position="1"/>
        <end position="33"/>
    </location>
</feature>
<dbReference type="RefSeq" id="WP_268114573.1">
    <property type="nucleotide sequence ID" value="NZ_CP113524.1"/>
</dbReference>
<evidence type="ECO:0000313" key="4">
    <source>
        <dbReference type="Proteomes" id="UP001163115"/>
    </source>
</evidence>
<accession>A0ABY7A8E2</accession>
<organism evidence="3 4">
    <name type="scientific">Lacrimispora xylanolytica</name>
    <dbReference type="NCBI Taxonomy" id="29375"/>
    <lineage>
        <taxon>Bacteria</taxon>
        <taxon>Bacillati</taxon>
        <taxon>Bacillota</taxon>
        <taxon>Clostridia</taxon>
        <taxon>Lachnospirales</taxon>
        <taxon>Lachnospiraceae</taxon>
        <taxon>Lacrimispora</taxon>
    </lineage>
</organism>
<dbReference type="PROSITE" id="PS51257">
    <property type="entry name" value="PROKAR_LIPOPROTEIN"/>
    <property type="match status" value="1"/>
</dbReference>
<sequence length="195" mass="21335">MRKQFNKMTAKLGAITIVSLALITGCSSSPGSANNTTSQTATEMESSAATQEPLVVDSQSETAVSEQTSSLDKEAVSFETYFDLLGTGKQDFIDKMNEKPNAIDEGGLEFEKAGIRVWFQRNAGTVSQIFLQANQVDFNGARIGDKIDKFKTAFGDPVSDRNGDMHFKYKTGYVSVNYDTQTDDTVAVYLLSEDF</sequence>
<keyword evidence="2" id="KW-0732">Signal</keyword>
<feature type="region of interest" description="Disordered" evidence="1">
    <location>
        <begin position="28"/>
        <end position="69"/>
    </location>
</feature>
<evidence type="ECO:0000313" key="3">
    <source>
        <dbReference type="EMBL" id="WAJ22944.1"/>
    </source>
</evidence>
<dbReference type="EMBL" id="CP113524">
    <property type="protein sequence ID" value="WAJ22944.1"/>
    <property type="molecule type" value="Genomic_DNA"/>
</dbReference>
<dbReference type="Proteomes" id="UP001163115">
    <property type="component" value="Chromosome"/>
</dbReference>
<evidence type="ECO:0000256" key="1">
    <source>
        <dbReference type="SAM" id="MobiDB-lite"/>
    </source>
</evidence>
<evidence type="ECO:0000256" key="2">
    <source>
        <dbReference type="SAM" id="SignalP"/>
    </source>
</evidence>
<proteinExistence type="predicted"/>
<feature type="compositionally biased region" description="Polar residues" evidence="1">
    <location>
        <begin position="28"/>
        <end position="50"/>
    </location>
</feature>
<reference evidence="3" key="1">
    <citation type="submission" date="2022-11" db="EMBL/GenBank/DDBJ databases">
        <title>Lacrimispora xylanolytica sy1, complete genome.</title>
        <authorList>
            <person name="Choi S."/>
        </authorList>
    </citation>
    <scope>NUCLEOTIDE SEQUENCE</scope>
    <source>
        <strain evidence="3">Sy1</strain>
    </source>
</reference>
<feature type="compositionally biased region" description="Polar residues" evidence="1">
    <location>
        <begin position="57"/>
        <end position="69"/>
    </location>
</feature>
<feature type="chain" id="PRO_5045189907" evidence="2">
    <location>
        <begin position="34"/>
        <end position="195"/>
    </location>
</feature>
<gene>
    <name evidence="3" type="ORF">OW255_15420</name>
</gene>